<evidence type="ECO:0000256" key="19">
    <source>
        <dbReference type="ARBA" id="ARBA00048679"/>
    </source>
</evidence>
<dbReference type="PROSITE" id="PS00108">
    <property type="entry name" value="PROTEIN_KINASE_ST"/>
    <property type="match status" value="1"/>
</dbReference>
<dbReference type="InterPro" id="IPR013320">
    <property type="entry name" value="ConA-like_dom_sf"/>
</dbReference>
<dbReference type="InterPro" id="IPR011009">
    <property type="entry name" value="Kinase-like_dom_sf"/>
</dbReference>
<dbReference type="SMART" id="SM00220">
    <property type="entry name" value="S_TKc"/>
    <property type="match status" value="1"/>
</dbReference>
<dbReference type="GO" id="GO:0030246">
    <property type="term" value="F:carbohydrate binding"/>
    <property type="evidence" value="ECO:0007669"/>
    <property type="project" value="UniProtKB-KW"/>
</dbReference>
<protein>
    <recommendedName>
        <fullName evidence="4">non-specific serine/threonine protein kinase</fullName>
        <ecNumber evidence="4">2.7.11.1</ecNumber>
    </recommendedName>
</protein>
<dbReference type="FunFam" id="3.30.200.20:FF:000112">
    <property type="entry name" value="Lectin-domain containing receptor kinase A4.3"/>
    <property type="match status" value="1"/>
</dbReference>
<dbReference type="CDD" id="cd14066">
    <property type="entry name" value="STKc_IRAK"/>
    <property type="match status" value="1"/>
</dbReference>
<evidence type="ECO:0000256" key="3">
    <source>
        <dbReference type="ARBA" id="ARBA00010217"/>
    </source>
</evidence>
<evidence type="ECO:0000256" key="14">
    <source>
        <dbReference type="ARBA" id="ARBA00022989"/>
    </source>
</evidence>
<keyword evidence="9 22" id="KW-0732">Signal</keyword>
<accession>A0A6A2ZB20</accession>
<evidence type="ECO:0000256" key="15">
    <source>
        <dbReference type="ARBA" id="ARBA00023136"/>
    </source>
</evidence>
<dbReference type="Proteomes" id="UP000436088">
    <property type="component" value="Unassembled WGS sequence"/>
</dbReference>
<evidence type="ECO:0000256" key="8">
    <source>
        <dbReference type="ARBA" id="ARBA00022692"/>
    </source>
</evidence>
<dbReference type="SUPFAM" id="SSF56112">
    <property type="entry name" value="Protein kinase-like (PK-like)"/>
    <property type="match status" value="1"/>
</dbReference>
<keyword evidence="25" id="KW-1185">Reference proteome</keyword>
<keyword evidence="17" id="KW-0325">Glycoprotein</keyword>
<evidence type="ECO:0000256" key="21">
    <source>
        <dbReference type="SAM" id="Phobius"/>
    </source>
</evidence>
<keyword evidence="16 24" id="KW-0675">Receptor</keyword>
<organism evidence="24 25">
    <name type="scientific">Hibiscus syriacus</name>
    <name type="common">Rose of Sharon</name>
    <dbReference type="NCBI Taxonomy" id="106335"/>
    <lineage>
        <taxon>Eukaryota</taxon>
        <taxon>Viridiplantae</taxon>
        <taxon>Streptophyta</taxon>
        <taxon>Embryophyta</taxon>
        <taxon>Tracheophyta</taxon>
        <taxon>Spermatophyta</taxon>
        <taxon>Magnoliopsida</taxon>
        <taxon>eudicotyledons</taxon>
        <taxon>Gunneridae</taxon>
        <taxon>Pentapetalae</taxon>
        <taxon>rosids</taxon>
        <taxon>malvids</taxon>
        <taxon>Malvales</taxon>
        <taxon>Malvaceae</taxon>
        <taxon>Malvoideae</taxon>
        <taxon>Hibiscus</taxon>
    </lineage>
</organism>
<dbReference type="PROSITE" id="PS50011">
    <property type="entry name" value="PROTEIN_KINASE_DOM"/>
    <property type="match status" value="1"/>
</dbReference>
<evidence type="ECO:0000256" key="17">
    <source>
        <dbReference type="ARBA" id="ARBA00023180"/>
    </source>
</evidence>
<keyword evidence="10" id="KW-0430">Lectin</keyword>
<keyword evidence="5" id="KW-1003">Cell membrane</keyword>
<dbReference type="EMBL" id="VEPZ02001181">
    <property type="protein sequence ID" value="KAE8688680.1"/>
    <property type="molecule type" value="Genomic_DNA"/>
</dbReference>
<dbReference type="Gene3D" id="2.60.120.200">
    <property type="match status" value="1"/>
</dbReference>
<dbReference type="AlphaFoldDB" id="A0A6A2ZB20"/>
<dbReference type="CDD" id="cd06899">
    <property type="entry name" value="lectin_legume_LecRK_Arcelin_ConA"/>
    <property type="match status" value="1"/>
</dbReference>
<dbReference type="FunFam" id="2.60.120.200:FF:000096">
    <property type="entry name" value="L-type lectin-domain containing receptor kinase V.9"/>
    <property type="match status" value="1"/>
</dbReference>
<name>A0A6A2ZB20_HIBSY</name>
<feature type="transmembrane region" description="Helical" evidence="21">
    <location>
        <begin position="293"/>
        <end position="315"/>
    </location>
</feature>
<evidence type="ECO:0000256" key="20">
    <source>
        <dbReference type="PROSITE-ProRule" id="PRU10141"/>
    </source>
</evidence>
<dbReference type="EC" id="2.7.11.1" evidence="4"/>
<proteinExistence type="inferred from homology"/>
<dbReference type="PANTHER" id="PTHR27007">
    <property type="match status" value="1"/>
</dbReference>
<evidence type="ECO:0000256" key="22">
    <source>
        <dbReference type="SAM" id="SignalP"/>
    </source>
</evidence>
<dbReference type="GO" id="GO:0005524">
    <property type="term" value="F:ATP binding"/>
    <property type="evidence" value="ECO:0007669"/>
    <property type="project" value="UniProtKB-UniRule"/>
</dbReference>
<evidence type="ECO:0000256" key="10">
    <source>
        <dbReference type="ARBA" id="ARBA00022734"/>
    </source>
</evidence>
<dbReference type="InterPro" id="IPR050528">
    <property type="entry name" value="L-type_Lectin-RKs"/>
</dbReference>
<dbReference type="PROSITE" id="PS00107">
    <property type="entry name" value="PROTEIN_KINASE_ATP"/>
    <property type="match status" value="1"/>
</dbReference>
<dbReference type="GO" id="GO:0005886">
    <property type="term" value="C:plasma membrane"/>
    <property type="evidence" value="ECO:0007669"/>
    <property type="project" value="UniProtKB-SubCell"/>
</dbReference>
<evidence type="ECO:0000256" key="7">
    <source>
        <dbReference type="ARBA" id="ARBA00022679"/>
    </source>
</evidence>
<evidence type="ECO:0000256" key="11">
    <source>
        <dbReference type="ARBA" id="ARBA00022741"/>
    </source>
</evidence>
<dbReference type="OrthoDB" id="543442at2759"/>
<feature type="binding site" evidence="20">
    <location>
        <position position="378"/>
    </location>
    <ligand>
        <name>ATP</name>
        <dbReference type="ChEBI" id="CHEBI:30616"/>
    </ligand>
</feature>
<feature type="chain" id="PRO_5025347853" description="non-specific serine/threonine protein kinase" evidence="22">
    <location>
        <begin position="25"/>
        <end position="677"/>
    </location>
</feature>
<evidence type="ECO:0000256" key="5">
    <source>
        <dbReference type="ARBA" id="ARBA00022475"/>
    </source>
</evidence>
<dbReference type="SUPFAM" id="SSF49899">
    <property type="entry name" value="Concanavalin A-like lectins/glucanases"/>
    <property type="match status" value="1"/>
</dbReference>
<dbReference type="GO" id="GO:0004674">
    <property type="term" value="F:protein serine/threonine kinase activity"/>
    <property type="evidence" value="ECO:0007669"/>
    <property type="project" value="UniProtKB-KW"/>
</dbReference>
<feature type="signal peptide" evidence="22">
    <location>
        <begin position="1"/>
        <end position="24"/>
    </location>
</feature>
<evidence type="ECO:0000256" key="1">
    <source>
        <dbReference type="ARBA" id="ARBA00004251"/>
    </source>
</evidence>
<dbReference type="Gene3D" id="1.10.510.10">
    <property type="entry name" value="Transferase(Phosphotransferase) domain 1"/>
    <property type="match status" value="1"/>
</dbReference>
<dbReference type="InterPro" id="IPR001220">
    <property type="entry name" value="Legume_lectin_dom"/>
</dbReference>
<feature type="domain" description="Protein kinase" evidence="23">
    <location>
        <begin position="348"/>
        <end position="624"/>
    </location>
</feature>
<dbReference type="InterPro" id="IPR000719">
    <property type="entry name" value="Prot_kinase_dom"/>
</dbReference>
<comment type="similarity">
    <text evidence="3">In the C-terminal section; belongs to the protein kinase superfamily. Ser/Thr protein kinase family.</text>
</comment>
<evidence type="ECO:0000256" key="13">
    <source>
        <dbReference type="ARBA" id="ARBA00022840"/>
    </source>
</evidence>
<sequence length="677" mass="74541">MAAAFTWVGLWLLSCLALVSMSKAQHAHQFIYNQGFRNANLHVDGSAKILSNGLLQLTNTSRLLIAHAFYPSPINFNASSTSPQSLSFSTNFVFAIVPESEDASGHGAAFVIAESTDFTHADAVQYLGLVHQSTNGNSSNHFFAVEFDTIFSLGTDTIDGNHVGIDLNGVKSNQSISSAYFSNEEGKNISLDLKNGHPIQVWIDYDGQQQLLNVTLAPENSLKPNQPLLSTSINLSVILLDTMYVGFSASTGSIGSCSHYILGWSFNRSGEAQSLEISDLPKLPKNGGRRNTVILISIIAAVLLLLVIMGAAYVYRRKKYEELNEDWENEYGPHRFPYKTLYIATEGFKDKQLLGSGGFGKVYKGTLPYFNEQIAVKKVSHESDQGMKEFVSEIVSMGRLRHKNLVRLLGYCRRKKELLLVYECMENGSLDKFLFSDEKSTLNWFQRFQIIRGVASALLYLHEEGEQVVLHRDIKSSNVLLDSNLNGRLGDFGLARLYDHDSVPQTTRLVGTLGYMDPELTRTGRATKAADVFALGAFLLEVACGRKPFDHHAPPGEISLVDLVKKCFIRGAIVDAVDPRLQGHHVVEEMERVLKLGLLCSNTEPDLRPTIVEVVQYLEGNVSLPDVPVDSRAQSIPSSILENSITSDSVISFSSSIGKGLSLNSSRSTDSVLHIGH</sequence>
<keyword evidence="8 21" id="KW-0812">Transmembrane</keyword>
<dbReference type="InterPro" id="IPR008271">
    <property type="entry name" value="Ser/Thr_kinase_AS"/>
</dbReference>
<comment type="similarity">
    <text evidence="2">In the N-terminal section; belongs to the leguminous lectin family.</text>
</comment>
<reference evidence="24" key="1">
    <citation type="submission" date="2019-09" db="EMBL/GenBank/DDBJ databases">
        <title>Draft genome information of white flower Hibiscus syriacus.</title>
        <authorList>
            <person name="Kim Y.-M."/>
        </authorList>
    </citation>
    <scope>NUCLEOTIDE SEQUENCE [LARGE SCALE GENOMIC DNA]</scope>
    <source>
        <strain evidence="24">YM2019G1</strain>
    </source>
</reference>
<keyword evidence="6" id="KW-0723">Serine/threonine-protein kinase</keyword>
<dbReference type="Pfam" id="PF00069">
    <property type="entry name" value="Pkinase"/>
    <property type="match status" value="1"/>
</dbReference>
<evidence type="ECO:0000256" key="18">
    <source>
        <dbReference type="ARBA" id="ARBA00047899"/>
    </source>
</evidence>
<evidence type="ECO:0000313" key="25">
    <source>
        <dbReference type="Proteomes" id="UP000436088"/>
    </source>
</evidence>
<comment type="subcellular location">
    <subcellularLocation>
        <location evidence="1">Cell membrane</location>
        <topology evidence="1">Single-pass type I membrane protein</topology>
    </subcellularLocation>
</comment>
<evidence type="ECO:0000256" key="4">
    <source>
        <dbReference type="ARBA" id="ARBA00012513"/>
    </source>
</evidence>
<comment type="caution">
    <text evidence="24">The sequence shown here is derived from an EMBL/GenBank/DDBJ whole genome shotgun (WGS) entry which is preliminary data.</text>
</comment>
<keyword evidence="7" id="KW-0808">Transferase</keyword>
<evidence type="ECO:0000313" key="24">
    <source>
        <dbReference type="EMBL" id="KAE8688680.1"/>
    </source>
</evidence>
<keyword evidence="13 20" id="KW-0067">ATP-binding</keyword>
<comment type="catalytic activity">
    <reaction evidence="18">
        <text>L-threonyl-[protein] + ATP = O-phospho-L-threonyl-[protein] + ADP + H(+)</text>
        <dbReference type="Rhea" id="RHEA:46608"/>
        <dbReference type="Rhea" id="RHEA-COMP:11060"/>
        <dbReference type="Rhea" id="RHEA-COMP:11605"/>
        <dbReference type="ChEBI" id="CHEBI:15378"/>
        <dbReference type="ChEBI" id="CHEBI:30013"/>
        <dbReference type="ChEBI" id="CHEBI:30616"/>
        <dbReference type="ChEBI" id="CHEBI:61977"/>
        <dbReference type="ChEBI" id="CHEBI:456216"/>
        <dbReference type="EC" id="2.7.11.1"/>
    </reaction>
</comment>
<dbReference type="FunFam" id="1.10.510.10:FF:000108">
    <property type="entry name" value="L-type lectin-domain containing receptor kinase S.4"/>
    <property type="match status" value="1"/>
</dbReference>
<evidence type="ECO:0000256" key="12">
    <source>
        <dbReference type="ARBA" id="ARBA00022777"/>
    </source>
</evidence>
<dbReference type="Pfam" id="PF00139">
    <property type="entry name" value="Lectin_legB"/>
    <property type="match status" value="1"/>
</dbReference>
<keyword evidence="11 20" id="KW-0547">Nucleotide-binding</keyword>
<evidence type="ECO:0000256" key="9">
    <source>
        <dbReference type="ARBA" id="ARBA00022729"/>
    </source>
</evidence>
<dbReference type="Gene3D" id="3.30.200.20">
    <property type="entry name" value="Phosphorylase Kinase, domain 1"/>
    <property type="match status" value="1"/>
</dbReference>
<keyword evidence="14 21" id="KW-1133">Transmembrane helix</keyword>
<comment type="catalytic activity">
    <reaction evidence="19">
        <text>L-seryl-[protein] + ATP = O-phospho-L-seryl-[protein] + ADP + H(+)</text>
        <dbReference type="Rhea" id="RHEA:17989"/>
        <dbReference type="Rhea" id="RHEA-COMP:9863"/>
        <dbReference type="Rhea" id="RHEA-COMP:11604"/>
        <dbReference type="ChEBI" id="CHEBI:15378"/>
        <dbReference type="ChEBI" id="CHEBI:29999"/>
        <dbReference type="ChEBI" id="CHEBI:30616"/>
        <dbReference type="ChEBI" id="CHEBI:83421"/>
        <dbReference type="ChEBI" id="CHEBI:456216"/>
        <dbReference type="EC" id="2.7.11.1"/>
    </reaction>
</comment>
<dbReference type="InterPro" id="IPR017441">
    <property type="entry name" value="Protein_kinase_ATP_BS"/>
</dbReference>
<keyword evidence="12 24" id="KW-0418">Kinase</keyword>
<evidence type="ECO:0000256" key="2">
    <source>
        <dbReference type="ARBA" id="ARBA00008536"/>
    </source>
</evidence>
<evidence type="ECO:0000256" key="6">
    <source>
        <dbReference type="ARBA" id="ARBA00022527"/>
    </source>
</evidence>
<keyword evidence="15 21" id="KW-0472">Membrane</keyword>
<evidence type="ECO:0000259" key="23">
    <source>
        <dbReference type="PROSITE" id="PS50011"/>
    </source>
</evidence>
<gene>
    <name evidence="24" type="ORF">F3Y22_tig00110956pilonHSYRG00004</name>
</gene>
<evidence type="ECO:0000256" key="16">
    <source>
        <dbReference type="ARBA" id="ARBA00023170"/>
    </source>
</evidence>